<accession>A0AAD6A861</accession>
<sequence length="187" mass="20502">MRRKKERMKSLRGEKYPRQRDRGPDSLSPQSESVSSPRVQADPLLKASSSFKVPPSSCLLTASGQEVFAVCLPKPPDPSPPVVSASANRAEESAVCVFEWAGSMALSRKNVLLDTLSCSPFPHSFPSSVSPVAHSGIWTWFQVQNKQHVVRGKIQMAGGYCIRRDSQPVKLALSKRQAREIKGDGVE</sequence>
<feature type="compositionally biased region" description="Low complexity" evidence="1">
    <location>
        <begin position="25"/>
        <end position="37"/>
    </location>
</feature>
<feature type="region of interest" description="Disordered" evidence="1">
    <location>
        <begin position="1"/>
        <end position="39"/>
    </location>
</feature>
<organism evidence="2 3">
    <name type="scientific">Pogonophryne albipinna</name>
    <dbReference type="NCBI Taxonomy" id="1090488"/>
    <lineage>
        <taxon>Eukaryota</taxon>
        <taxon>Metazoa</taxon>
        <taxon>Chordata</taxon>
        <taxon>Craniata</taxon>
        <taxon>Vertebrata</taxon>
        <taxon>Euteleostomi</taxon>
        <taxon>Actinopterygii</taxon>
        <taxon>Neopterygii</taxon>
        <taxon>Teleostei</taxon>
        <taxon>Neoteleostei</taxon>
        <taxon>Acanthomorphata</taxon>
        <taxon>Eupercaria</taxon>
        <taxon>Perciformes</taxon>
        <taxon>Notothenioidei</taxon>
        <taxon>Pogonophryne</taxon>
    </lineage>
</organism>
<keyword evidence="3" id="KW-1185">Reference proteome</keyword>
<name>A0AAD6A861_9TELE</name>
<gene>
    <name evidence="2" type="ORF">JOQ06_022322</name>
</gene>
<proteinExistence type="predicted"/>
<evidence type="ECO:0000313" key="2">
    <source>
        <dbReference type="EMBL" id="KAJ4920133.1"/>
    </source>
</evidence>
<comment type="caution">
    <text evidence="2">The sequence shown here is derived from an EMBL/GenBank/DDBJ whole genome shotgun (WGS) entry which is preliminary data.</text>
</comment>
<evidence type="ECO:0000256" key="1">
    <source>
        <dbReference type="SAM" id="MobiDB-lite"/>
    </source>
</evidence>
<dbReference type="EMBL" id="JAPTMU010000222">
    <property type="protein sequence ID" value="KAJ4920133.1"/>
    <property type="molecule type" value="Genomic_DNA"/>
</dbReference>
<feature type="non-terminal residue" evidence="2">
    <location>
        <position position="187"/>
    </location>
</feature>
<dbReference type="AlphaFoldDB" id="A0AAD6A861"/>
<reference evidence="2" key="1">
    <citation type="submission" date="2022-11" db="EMBL/GenBank/DDBJ databases">
        <title>Chromosome-level genome of Pogonophryne albipinna.</title>
        <authorList>
            <person name="Jo E."/>
        </authorList>
    </citation>
    <scope>NUCLEOTIDE SEQUENCE</scope>
    <source>
        <strain evidence="2">SGF0006</strain>
        <tissue evidence="2">Muscle</tissue>
    </source>
</reference>
<protein>
    <submittedName>
        <fullName evidence="2">Uncharacterized protein</fullName>
    </submittedName>
</protein>
<feature type="compositionally biased region" description="Basic and acidic residues" evidence="1">
    <location>
        <begin position="8"/>
        <end position="24"/>
    </location>
</feature>
<evidence type="ECO:0000313" key="3">
    <source>
        <dbReference type="Proteomes" id="UP001219934"/>
    </source>
</evidence>
<dbReference type="Proteomes" id="UP001219934">
    <property type="component" value="Unassembled WGS sequence"/>
</dbReference>